<protein>
    <submittedName>
        <fullName evidence="2">Type IV pilin protein</fullName>
    </submittedName>
</protein>
<dbReference type="Gene3D" id="3.30.700.10">
    <property type="entry name" value="Glycoprotein, Type 4 Pilin"/>
    <property type="match status" value="1"/>
</dbReference>
<evidence type="ECO:0000313" key="2">
    <source>
        <dbReference type="EMBL" id="GAA3932188.1"/>
    </source>
</evidence>
<reference evidence="3" key="1">
    <citation type="journal article" date="2019" name="Int. J. Syst. Evol. Microbiol.">
        <title>The Global Catalogue of Microorganisms (GCM) 10K type strain sequencing project: providing services to taxonomists for standard genome sequencing and annotation.</title>
        <authorList>
            <consortium name="The Broad Institute Genomics Platform"/>
            <consortium name="The Broad Institute Genome Sequencing Center for Infectious Disease"/>
            <person name="Wu L."/>
            <person name="Ma J."/>
        </authorList>
    </citation>
    <scope>NUCLEOTIDE SEQUENCE [LARGE SCALE GENOMIC DNA]</scope>
    <source>
        <strain evidence="3">JCM 16916</strain>
    </source>
</reference>
<dbReference type="InterPro" id="IPR045584">
    <property type="entry name" value="Pilin-like"/>
</dbReference>
<feature type="transmembrane region" description="Helical" evidence="1">
    <location>
        <begin position="13"/>
        <end position="31"/>
    </location>
</feature>
<dbReference type="Proteomes" id="UP001501727">
    <property type="component" value="Unassembled WGS sequence"/>
</dbReference>
<keyword evidence="1" id="KW-0812">Transmembrane</keyword>
<dbReference type="Pfam" id="PF16732">
    <property type="entry name" value="ComP_DUS"/>
    <property type="match status" value="1"/>
</dbReference>
<dbReference type="PANTHER" id="PTHR30093">
    <property type="entry name" value="GENERAL SECRETION PATHWAY PROTEIN G"/>
    <property type="match status" value="1"/>
</dbReference>
<dbReference type="InterPro" id="IPR012902">
    <property type="entry name" value="N_methyl_site"/>
</dbReference>
<dbReference type="PANTHER" id="PTHR30093:SF47">
    <property type="entry name" value="TYPE IV PILUS NON-CORE MINOR PILIN PILE"/>
    <property type="match status" value="1"/>
</dbReference>
<keyword evidence="1" id="KW-0472">Membrane</keyword>
<comment type="caution">
    <text evidence="2">The sequence shown here is derived from an EMBL/GenBank/DDBJ whole genome shotgun (WGS) entry which is preliminary data.</text>
</comment>
<evidence type="ECO:0000313" key="3">
    <source>
        <dbReference type="Proteomes" id="UP001501727"/>
    </source>
</evidence>
<dbReference type="Pfam" id="PF07963">
    <property type="entry name" value="N_methyl"/>
    <property type="match status" value="1"/>
</dbReference>
<gene>
    <name evidence="2" type="ORF">GCM10022229_27180</name>
</gene>
<dbReference type="RefSeq" id="WP_344760565.1">
    <property type="nucleotide sequence ID" value="NZ_BAAAZU010000031.1"/>
</dbReference>
<dbReference type="NCBIfam" id="TIGR02532">
    <property type="entry name" value="IV_pilin_GFxxxE"/>
    <property type="match status" value="1"/>
</dbReference>
<dbReference type="SUPFAM" id="SSF54523">
    <property type="entry name" value="Pili subunits"/>
    <property type="match status" value="1"/>
</dbReference>
<dbReference type="InterPro" id="IPR031982">
    <property type="entry name" value="PilE-like"/>
</dbReference>
<sequence>MKHRVCGFSLIELMIVVAIIGILASIALPAYTEHIRKARRAGGAACLLQAQQQMERFYTTALAYNATGSPTVFTCDSDTSDFYSIGVSGVDAKNYTLTATPQGRQSDDSCGNLTINQAGARTPTTNGCW</sequence>
<keyword evidence="3" id="KW-1185">Reference proteome</keyword>
<accession>A0ABP7MY74</accession>
<proteinExistence type="predicted"/>
<keyword evidence="1" id="KW-1133">Transmembrane helix</keyword>
<dbReference type="EMBL" id="BAAAZU010000031">
    <property type="protein sequence ID" value="GAA3932188.1"/>
    <property type="molecule type" value="Genomic_DNA"/>
</dbReference>
<organism evidence="2 3">
    <name type="scientific">Luteimonas lutimaris</name>
    <dbReference type="NCBI Taxonomy" id="698645"/>
    <lineage>
        <taxon>Bacteria</taxon>
        <taxon>Pseudomonadati</taxon>
        <taxon>Pseudomonadota</taxon>
        <taxon>Gammaproteobacteria</taxon>
        <taxon>Lysobacterales</taxon>
        <taxon>Lysobacteraceae</taxon>
        <taxon>Luteimonas</taxon>
    </lineage>
</organism>
<name>A0ABP7MY74_9GAMM</name>
<evidence type="ECO:0000256" key="1">
    <source>
        <dbReference type="SAM" id="Phobius"/>
    </source>
</evidence>